<name>A0A7W5BA88_9BURK</name>
<keyword evidence="1" id="KW-0812">Transmembrane</keyword>
<protein>
    <recommendedName>
        <fullName evidence="4">DUF2975 domain-containing protein</fullName>
    </recommendedName>
</protein>
<organism evidence="2 3">
    <name type="scientific">Pseudoduganella violacea</name>
    <dbReference type="NCBI Taxonomy" id="1715466"/>
    <lineage>
        <taxon>Bacteria</taxon>
        <taxon>Pseudomonadati</taxon>
        <taxon>Pseudomonadota</taxon>
        <taxon>Betaproteobacteria</taxon>
        <taxon>Burkholderiales</taxon>
        <taxon>Oxalobacteraceae</taxon>
        <taxon>Telluria group</taxon>
        <taxon>Pseudoduganella</taxon>
    </lineage>
</organism>
<evidence type="ECO:0000256" key="1">
    <source>
        <dbReference type="SAM" id="Phobius"/>
    </source>
</evidence>
<keyword evidence="1" id="KW-1133">Transmembrane helix</keyword>
<evidence type="ECO:0000313" key="3">
    <source>
        <dbReference type="Proteomes" id="UP000541535"/>
    </source>
</evidence>
<proteinExistence type="predicted"/>
<sequence length="131" mass="14580">MTFDELLHLSFVHRLIGIGLGLPALGMLLYAVIQLNSILASIKEGMIFSLRTIAAMQAFAGSLLLYLVLGNLEKPLRASLLNAMSEVPLLKFFFTLNSNEILLVLLCALFYVLTAIMYEGRRLEEENKGFV</sequence>
<feature type="transmembrane region" description="Helical" evidence="1">
    <location>
        <begin position="12"/>
        <end position="33"/>
    </location>
</feature>
<keyword evidence="3" id="KW-1185">Reference proteome</keyword>
<evidence type="ECO:0008006" key="4">
    <source>
        <dbReference type="Google" id="ProtNLM"/>
    </source>
</evidence>
<dbReference type="RefSeq" id="WP_183441282.1">
    <property type="nucleotide sequence ID" value="NZ_JACHXD010000006.1"/>
</dbReference>
<reference evidence="2 3" key="1">
    <citation type="submission" date="2020-08" db="EMBL/GenBank/DDBJ databases">
        <title>Genomic Encyclopedia of Type Strains, Phase III (KMG-III): the genomes of soil and plant-associated and newly described type strains.</title>
        <authorList>
            <person name="Whitman W."/>
        </authorList>
    </citation>
    <scope>NUCLEOTIDE SEQUENCE [LARGE SCALE GENOMIC DNA]</scope>
    <source>
        <strain evidence="2 3">CECT 8897</strain>
    </source>
</reference>
<evidence type="ECO:0000313" key="2">
    <source>
        <dbReference type="EMBL" id="MBB3119447.1"/>
    </source>
</evidence>
<dbReference type="EMBL" id="JACHXD010000006">
    <property type="protein sequence ID" value="MBB3119447.1"/>
    <property type="molecule type" value="Genomic_DNA"/>
</dbReference>
<feature type="transmembrane region" description="Helical" evidence="1">
    <location>
        <begin position="45"/>
        <end position="69"/>
    </location>
</feature>
<dbReference type="AlphaFoldDB" id="A0A7W5BA88"/>
<comment type="caution">
    <text evidence="2">The sequence shown here is derived from an EMBL/GenBank/DDBJ whole genome shotgun (WGS) entry which is preliminary data.</text>
</comment>
<gene>
    <name evidence="2" type="ORF">FHS03_002499</name>
</gene>
<feature type="transmembrane region" description="Helical" evidence="1">
    <location>
        <begin position="89"/>
        <end position="113"/>
    </location>
</feature>
<keyword evidence="1" id="KW-0472">Membrane</keyword>
<accession>A0A7W5BA88</accession>
<dbReference type="Proteomes" id="UP000541535">
    <property type="component" value="Unassembled WGS sequence"/>
</dbReference>